<keyword evidence="1" id="KW-1133">Transmembrane helix</keyword>
<dbReference type="AlphaFoldDB" id="A0A0P6XG69"/>
<evidence type="ECO:0000256" key="1">
    <source>
        <dbReference type="SAM" id="Phobius"/>
    </source>
</evidence>
<proteinExistence type="predicted"/>
<dbReference type="RefSeq" id="WP_075061820.1">
    <property type="nucleotide sequence ID" value="NZ_LGCL01000015.1"/>
</dbReference>
<evidence type="ECO:0000313" key="3">
    <source>
        <dbReference type="Proteomes" id="UP000050417"/>
    </source>
</evidence>
<reference evidence="2 3" key="1">
    <citation type="submission" date="2015-07" db="EMBL/GenBank/DDBJ databases">
        <title>Genome sequence of Ornatilinea apprima DSM 23815.</title>
        <authorList>
            <person name="Hemp J."/>
            <person name="Ward L.M."/>
            <person name="Pace L.A."/>
            <person name="Fischer W.W."/>
        </authorList>
    </citation>
    <scope>NUCLEOTIDE SEQUENCE [LARGE SCALE GENOMIC DNA]</scope>
    <source>
        <strain evidence="2 3">P3M-1</strain>
    </source>
</reference>
<dbReference type="EMBL" id="LGCL01000015">
    <property type="protein sequence ID" value="KPL79172.1"/>
    <property type="molecule type" value="Genomic_DNA"/>
</dbReference>
<dbReference type="Proteomes" id="UP000050417">
    <property type="component" value="Unassembled WGS sequence"/>
</dbReference>
<gene>
    <name evidence="2" type="ORF">ADN00_04810</name>
</gene>
<keyword evidence="1" id="KW-0472">Membrane</keyword>
<accession>A0A0P6XG69</accession>
<protein>
    <submittedName>
        <fullName evidence="2">Uncharacterized protein</fullName>
    </submittedName>
</protein>
<name>A0A0P6XG69_9CHLR</name>
<feature type="transmembrane region" description="Helical" evidence="1">
    <location>
        <begin position="6"/>
        <end position="29"/>
    </location>
</feature>
<dbReference type="STRING" id="1134406.ADN00_04810"/>
<keyword evidence="1" id="KW-0812">Transmembrane</keyword>
<evidence type="ECO:0000313" key="2">
    <source>
        <dbReference type="EMBL" id="KPL79172.1"/>
    </source>
</evidence>
<dbReference type="OrthoDB" id="10005564at2"/>
<keyword evidence="3" id="KW-1185">Reference proteome</keyword>
<comment type="caution">
    <text evidence="2">The sequence shown here is derived from an EMBL/GenBank/DDBJ whole genome shotgun (WGS) entry which is preliminary data.</text>
</comment>
<sequence length="235" mass="26000">MPSLGSILILALVFVTVGFIGGALVAIAWSNREKTEEKEEPPARKIPSRLEPILELFRLRTNQQLVVFIDEKYYTKSSEMEESLKSELRGLAEDWLRWLGVERPTQPVAPELQAPPAIDIARESEARLNGIVGISTEEPPSAAPQAGSAPVMAAELGQELRPRPTTIVGQINEILQEKLAGTNKTISLADDMHRGVIVWVGIEKFDGIDAVPYPDAQKLIREAVKEWEQRNESAT</sequence>
<organism evidence="2 3">
    <name type="scientific">Ornatilinea apprima</name>
    <dbReference type="NCBI Taxonomy" id="1134406"/>
    <lineage>
        <taxon>Bacteria</taxon>
        <taxon>Bacillati</taxon>
        <taxon>Chloroflexota</taxon>
        <taxon>Anaerolineae</taxon>
        <taxon>Anaerolineales</taxon>
        <taxon>Anaerolineaceae</taxon>
        <taxon>Ornatilinea</taxon>
    </lineage>
</organism>